<dbReference type="RefSeq" id="WP_187067086.1">
    <property type="nucleotide sequence ID" value="NZ_JACRVF010000002.1"/>
</dbReference>
<dbReference type="EMBL" id="JACRVF010000002">
    <property type="protein sequence ID" value="MBC5993075.1"/>
    <property type="molecule type" value="Genomic_DNA"/>
</dbReference>
<evidence type="ECO:0000313" key="2">
    <source>
        <dbReference type="Proteomes" id="UP000603640"/>
    </source>
</evidence>
<dbReference type="Proteomes" id="UP000603640">
    <property type="component" value="Unassembled WGS sequence"/>
</dbReference>
<accession>A0A923N541</accession>
<organism evidence="1 2">
    <name type="scientific">Pontibacter cellulosilyticus</name>
    <dbReference type="NCBI Taxonomy" id="1720253"/>
    <lineage>
        <taxon>Bacteria</taxon>
        <taxon>Pseudomonadati</taxon>
        <taxon>Bacteroidota</taxon>
        <taxon>Cytophagia</taxon>
        <taxon>Cytophagales</taxon>
        <taxon>Hymenobacteraceae</taxon>
        <taxon>Pontibacter</taxon>
    </lineage>
</organism>
<name>A0A923N541_9BACT</name>
<keyword evidence="2" id="KW-1185">Reference proteome</keyword>
<reference evidence="1" key="1">
    <citation type="submission" date="2020-08" db="EMBL/GenBank/DDBJ databases">
        <title>Pontibacter sp. SD6 16S ribosomal RNA gene Genome sequencing and assembly.</title>
        <authorList>
            <person name="Kang M."/>
        </authorList>
    </citation>
    <scope>NUCLEOTIDE SEQUENCE</scope>
    <source>
        <strain evidence="1">SD6</strain>
    </source>
</reference>
<evidence type="ECO:0000313" key="1">
    <source>
        <dbReference type="EMBL" id="MBC5993075.1"/>
    </source>
</evidence>
<sequence>MLHPENNKACVRYYYLAARNGNSAEIIKVLNSQRYTIDVPLWEEDVILEPFYTRPMTKKEEHHCKGSETWKLFYNWNKLYADLSKNGAGEHELKELQDRQKNLMSAENILA</sequence>
<dbReference type="AlphaFoldDB" id="A0A923N541"/>
<protein>
    <submittedName>
        <fullName evidence="1">Uncharacterized protein</fullName>
    </submittedName>
</protein>
<proteinExistence type="predicted"/>
<gene>
    <name evidence="1" type="ORF">H8S84_09540</name>
</gene>
<comment type="caution">
    <text evidence="1">The sequence shown here is derived from an EMBL/GenBank/DDBJ whole genome shotgun (WGS) entry which is preliminary data.</text>
</comment>